<keyword evidence="2" id="KW-0238">DNA-binding</keyword>
<dbReference type="EMBL" id="JH767167">
    <property type="protein sequence ID" value="EQC31842.1"/>
    <property type="molecule type" value="Genomic_DNA"/>
</dbReference>
<dbReference type="GO" id="GO:0001006">
    <property type="term" value="F:RNA polymerase III type 3 promoter sequence-specific DNA binding"/>
    <property type="evidence" value="ECO:0007669"/>
    <property type="project" value="TreeGrafter"/>
</dbReference>
<keyword evidence="4" id="KW-0539">Nucleus</keyword>
<dbReference type="InterPro" id="IPR017930">
    <property type="entry name" value="Myb_dom"/>
</dbReference>
<dbReference type="InParanoid" id="T0RP24"/>
<evidence type="ECO:0000256" key="5">
    <source>
        <dbReference type="SAM" id="MobiDB-lite"/>
    </source>
</evidence>
<evidence type="ECO:0000313" key="9">
    <source>
        <dbReference type="Proteomes" id="UP000030762"/>
    </source>
</evidence>
<sequence length="485" mass="54919">MDEVEAALAANFAYVRALEAYVQKCDAKEAEIHDRLRAIRARKRERHDVVLADKVAAATANRVTYTEVHLAMQPPPQTLARGTKKRLLGAYREKRSAFFQVPCARVHGGSVSLYYTNPDVQNLTIIQQRYPDPKMLLFRKWKPSEVSGLNKAIVALDADDGTIDWDRVRAKAGLADRTPRACQLRHSILQEEILEKASAWTPREDEALSRLVVAASHDWQAIALALHTEHGFPRRLPVSCLIRYQTICNNELFPSVWTEEEDDLLRAVMTTMAGNETNIWRLVAEKLAIGHTPDQCGYRWRNSLCPTVTTGHFSVEEDRRLLLAMYVMAAAPDGTLTSRATLDWNKIKDLMPGRTNVMCSQRFRDSLNPFKKYDHFTEADDTVIAEGIRLHGTNAWSEIAAMLPGRYPDQIRKRWRAIQWRFDVVEDDAPTARVRGKKTASSVGKTLRRTTRVAGPPTKRKKKHITPTTPGETTTDDLPEGVFLI</sequence>
<evidence type="ECO:0000256" key="2">
    <source>
        <dbReference type="ARBA" id="ARBA00023125"/>
    </source>
</evidence>
<dbReference type="RefSeq" id="XP_008614849.1">
    <property type="nucleotide sequence ID" value="XM_008616627.1"/>
</dbReference>
<evidence type="ECO:0000259" key="6">
    <source>
        <dbReference type="PROSITE" id="PS50090"/>
    </source>
</evidence>
<dbReference type="VEuPathDB" id="FungiDB:SDRG_10630"/>
<dbReference type="GO" id="GO:0019185">
    <property type="term" value="C:snRNA-activating protein complex"/>
    <property type="evidence" value="ECO:0007669"/>
    <property type="project" value="TreeGrafter"/>
</dbReference>
<dbReference type="PROSITE" id="PS51294">
    <property type="entry name" value="HTH_MYB"/>
    <property type="match status" value="2"/>
</dbReference>
<feature type="domain" description="Myb-like" evidence="6">
    <location>
        <begin position="249"/>
        <end position="304"/>
    </location>
</feature>
<dbReference type="eggNOG" id="KOG0048">
    <property type="taxonomic scope" value="Eukaryota"/>
</dbReference>
<dbReference type="PANTHER" id="PTHR46621:SF1">
    <property type="entry name" value="SNRNA-ACTIVATING PROTEIN COMPLEX SUBUNIT 4"/>
    <property type="match status" value="1"/>
</dbReference>
<dbReference type="CDD" id="cd00167">
    <property type="entry name" value="SANT"/>
    <property type="match status" value="2"/>
</dbReference>
<dbReference type="GO" id="GO:0042796">
    <property type="term" value="P:snRNA transcription by RNA polymerase III"/>
    <property type="evidence" value="ECO:0007669"/>
    <property type="project" value="TreeGrafter"/>
</dbReference>
<dbReference type="Pfam" id="PF00249">
    <property type="entry name" value="Myb_DNA-binding"/>
    <property type="match status" value="1"/>
</dbReference>
<keyword evidence="3" id="KW-0804">Transcription</keyword>
<feature type="domain" description="HTH myb-type" evidence="7">
    <location>
        <begin position="257"/>
        <end position="308"/>
    </location>
</feature>
<accession>T0RP24</accession>
<feature type="domain" description="Myb-like" evidence="6">
    <location>
        <begin position="305"/>
        <end position="367"/>
    </location>
</feature>
<dbReference type="OMA" id="EVHLAMQ"/>
<dbReference type="AlphaFoldDB" id="T0RP24"/>
<dbReference type="InterPro" id="IPR051575">
    <property type="entry name" value="Myb-like_DNA-bd"/>
</dbReference>
<dbReference type="SUPFAM" id="SSF46689">
    <property type="entry name" value="Homeodomain-like"/>
    <property type="match status" value="3"/>
</dbReference>
<name>T0RP24_SAPDV</name>
<evidence type="ECO:0000256" key="4">
    <source>
        <dbReference type="ARBA" id="ARBA00023242"/>
    </source>
</evidence>
<evidence type="ECO:0000259" key="7">
    <source>
        <dbReference type="PROSITE" id="PS51294"/>
    </source>
</evidence>
<reference evidence="8 9" key="1">
    <citation type="submission" date="2012-04" db="EMBL/GenBank/DDBJ databases">
        <title>The Genome Sequence of Saprolegnia declina VS20.</title>
        <authorList>
            <consortium name="The Broad Institute Genome Sequencing Platform"/>
            <person name="Russ C."/>
            <person name="Nusbaum C."/>
            <person name="Tyler B."/>
            <person name="van West P."/>
            <person name="Dieguez-Uribeondo J."/>
            <person name="de Bruijn I."/>
            <person name="Tripathy S."/>
            <person name="Jiang R."/>
            <person name="Young S.K."/>
            <person name="Zeng Q."/>
            <person name="Gargeya S."/>
            <person name="Fitzgerald M."/>
            <person name="Haas B."/>
            <person name="Abouelleil A."/>
            <person name="Alvarado L."/>
            <person name="Arachchi H.M."/>
            <person name="Berlin A."/>
            <person name="Chapman S.B."/>
            <person name="Goldberg J."/>
            <person name="Griggs A."/>
            <person name="Gujja S."/>
            <person name="Hansen M."/>
            <person name="Howarth C."/>
            <person name="Imamovic A."/>
            <person name="Larimer J."/>
            <person name="McCowen C."/>
            <person name="Montmayeur A."/>
            <person name="Murphy C."/>
            <person name="Neiman D."/>
            <person name="Pearson M."/>
            <person name="Priest M."/>
            <person name="Roberts A."/>
            <person name="Saif S."/>
            <person name="Shea T."/>
            <person name="Sisk P."/>
            <person name="Sykes S."/>
            <person name="Wortman J."/>
            <person name="Nusbaum C."/>
            <person name="Birren B."/>
        </authorList>
    </citation>
    <scope>NUCLEOTIDE SEQUENCE [LARGE SCALE GENOMIC DNA]</scope>
    <source>
        <strain evidence="8 9">VS20</strain>
    </source>
</reference>
<keyword evidence="9" id="KW-1185">Reference proteome</keyword>
<dbReference type="Pfam" id="PF13921">
    <property type="entry name" value="Myb_DNA-bind_6"/>
    <property type="match status" value="2"/>
</dbReference>
<feature type="domain" description="Myb-like" evidence="6">
    <location>
        <begin position="368"/>
        <end position="419"/>
    </location>
</feature>
<feature type="domain" description="HTH myb-type" evidence="7">
    <location>
        <begin position="368"/>
        <end position="423"/>
    </location>
</feature>
<evidence type="ECO:0000313" key="8">
    <source>
        <dbReference type="EMBL" id="EQC31842.1"/>
    </source>
</evidence>
<feature type="domain" description="Myb-like" evidence="6">
    <location>
        <begin position="196"/>
        <end position="248"/>
    </location>
</feature>
<protein>
    <submittedName>
        <fullName evidence="8">Uncharacterized protein</fullName>
    </submittedName>
</protein>
<dbReference type="SMART" id="SM00717">
    <property type="entry name" value="SANT"/>
    <property type="match status" value="4"/>
</dbReference>
<dbReference type="STRING" id="1156394.T0RP24"/>
<proteinExistence type="predicted"/>
<dbReference type="PANTHER" id="PTHR46621">
    <property type="entry name" value="SNRNA-ACTIVATING PROTEIN COMPLEX SUBUNIT 4"/>
    <property type="match status" value="1"/>
</dbReference>
<dbReference type="PROSITE" id="PS50090">
    <property type="entry name" value="MYB_LIKE"/>
    <property type="match status" value="4"/>
</dbReference>
<feature type="region of interest" description="Disordered" evidence="5">
    <location>
        <begin position="451"/>
        <end position="480"/>
    </location>
</feature>
<dbReference type="OrthoDB" id="2143914at2759"/>
<evidence type="ECO:0000256" key="3">
    <source>
        <dbReference type="ARBA" id="ARBA00023163"/>
    </source>
</evidence>
<gene>
    <name evidence="8" type="ORF">SDRG_10630</name>
</gene>
<dbReference type="Proteomes" id="UP000030762">
    <property type="component" value="Unassembled WGS sequence"/>
</dbReference>
<evidence type="ECO:0000256" key="1">
    <source>
        <dbReference type="ARBA" id="ARBA00023015"/>
    </source>
</evidence>
<dbReference type="GO" id="GO:0000978">
    <property type="term" value="F:RNA polymerase II cis-regulatory region sequence-specific DNA binding"/>
    <property type="evidence" value="ECO:0007669"/>
    <property type="project" value="TreeGrafter"/>
</dbReference>
<dbReference type="GO" id="GO:0042795">
    <property type="term" value="P:snRNA transcription by RNA polymerase II"/>
    <property type="evidence" value="ECO:0007669"/>
    <property type="project" value="TreeGrafter"/>
</dbReference>
<dbReference type="GeneID" id="19951357"/>
<dbReference type="Gene3D" id="1.10.10.60">
    <property type="entry name" value="Homeodomain-like"/>
    <property type="match status" value="4"/>
</dbReference>
<dbReference type="InterPro" id="IPR009057">
    <property type="entry name" value="Homeodomain-like_sf"/>
</dbReference>
<keyword evidence="1" id="KW-0805">Transcription regulation</keyword>
<organism evidence="8 9">
    <name type="scientific">Saprolegnia diclina (strain VS20)</name>
    <dbReference type="NCBI Taxonomy" id="1156394"/>
    <lineage>
        <taxon>Eukaryota</taxon>
        <taxon>Sar</taxon>
        <taxon>Stramenopiles</taxon>
        <taxon>Oomycota</taxon>
        <taxon>Saprolegniomycetes</taxon>
        <taxon>Saprolegniales</taxon>
        <taxon>Saprolegniaceae</taxon>
        <taxon>Saprolegnia</taxon>
    </lineage>
</organism>
<dbReference type="InterPro" id="IPR001005">
    <property type="entry name" value="SANT/Myb"/>
</dbReference>